<evidence type="ECO:0000256" key="8">
    <source>
        <dbReference type="SAM" id="MobiDB-lite"/>
    </source>
</evidence>
<reference evidence="10" key="2">
    <citation type="submission" date="2014-02" db="EMBL/GenBank/DDBJ databases">
        <title>Intra- and inter-species comparative analysis of male and female Amblyomma americanum serine protease inhibitors (serpins).</title>
        <authorList>
            <person name="Porter L."/>
            <person name="Kim T."/>
            <person name="Radulovic Z."/>
            <person name="Braz G."/>
            <person name="Vaz I.D.S.Jr."/>
            <person name="Mulenga A."/>
        </authorList>
    </citation>
    <scope>NUCLEOTIDE SEQUENCE</scope>
</reference>
<dbReference type="SMART" id="SM00093">
    <property type="entry name" value="SERPIN"/>
    <property type="match status" value="1"/>
</dbReference>
<feature type="domain" description="Serpin" evidence="9">
    <location>
        <begin position="62"/>
        <end position="431"/>
    </location>
</feature>
<evidence type="ECO:0000256" key="1">
    <source>
        <dbReference type="ARBA" id="ARBA00004613"/>
    </source>
</evidence>
<keyword evidence="4" id="KW-0646">Protease inhibitor</keyword>
<dbReference type="Gene3D" id="2.30.39.10">
    <property type="entry name" value="Alpha-1-antitrypsin, domain 1"/>
    <property type="match status" value="1"/>
</dbReference>
<dbReference type="InterPro" id="IPR023796">
    <property type="entry name" value="Serpin_dom"/>
</dbReference>
<evidence type="ECO:0000256" key="5">
    <source>
        <dbReference type="ARBA" id="ARBA00022900"/>
    </source>
</evidence>
<dbReference type="GO" id="GO:0004867">
    <property type="term" value="F:serine-type endopeptidase inhibitor activity"/>
    <property type="evidence" value="ECO:0007669"/>
    <property type="project" value="UniProtKB-KW"/>
</dbReference>
<evidence type="ECO:0000256" key="6">
    <source>
        <dbReference type="ARBA" id="ARBA00023180"/>
    </source>
</evidence>
<dbReference type="PROSITE" id="PS00284">
    <property type="entry name" value="SERPIN"/>
    <property type="match status" value="1"/>
</dbReference>
<reference evidence="10" key="1">
    <citation type="submission" date="2014-02" db="EMBL/GenBank/DDBJ databases">
        <title>Comparative bioinformatics, temporal and spatial expression analyses of Ixodes scapularis organic anion transporting polypeptides.</title>
        <authorList>
            <person name="Radulovic Z."/>
            <person name="Porter L."/>
            <person name="Kim T."/>
            <person name="Mulenga A."/>
        </authorList>
    </citation>
    <scope>NUCLEOTIDE SEQUENCE</scope>
</reference>
<dbReference type="AlphaFoldDB" id="A0A0E9Y239"/>
<evidence type="ECO:0000256" key="7">
    <source>
        <dbReference type="RuleBase" id="RU000411"/>
    </source>
</evidence>
<evidence type="ECO:0000256" key="3">
    <source>
        <dbReference type="ARBA" id="ARBA00022525"/>
    </source>
</evidence>
<dbReference type="InterPro" id="IPR036186">
    <property type="entry name" value="Serpin_sf"/>
</dbReference>
<dbReference type="InterPro" id="IPR042178">
    <property type="entry name" value="Serpin_sf_1"/>
</dbReference>
<dbReference type="GO" id="GO:0005615">
    <property type="term" value="C:extracellular space"/>
    <property type="evidence" value="ECO:0007669"/>
    <property type="project" value="InterPro"/>
</dbReference>
<evidence type="ECO:0000256" key="4">
    <source>
        <dbReference type="ARBA" id="ARBA00022690"/>
    </source>
</evidence>
<comment type="similarity">
    <text evidence="2 7">Belongs to the serpin family.</text>
</comment>
<dbReference type="EMBL" id="GAYW01000246">
    <property type="protein sequence ID" value="JAI08732.1"/>
    <property type="molecule type" value="Transcribed_RNA"/>
</dbReference>
<organism evidence="10">
    <name type="scientific">Amblyomma americanum</name>
    <name type="common">Lone star tick</name>
    <dbReference type="NCBI Taxonomy" id="6943"/>
    <lineage>
        <taxon>Eukaryota</taxon>
        <taxon>Metazoa</taxon>
        <taxon>Ecdysozoa</taxon>
        <taxon>Arthropoda</taxon>
        <taxon>Chelicerata</taxon>
        <taxon>Arachnida</taxon>
        <taxon>Acari</taxon>
        <taxon>Parasitiformes</taxon>
        <taxon>Ixodida</taxon>
        <taxon>Ixodoidea</taxon>
        <taxon>Ixodidae</taxon>
        <taxon>Amblyomminae</taxon>
        <taxon>Amblyomma</taxon>
    </lineage>
</organism>
<comment type="subcellular location">
    <subcellularLocation>
        <location evidence="1">Secreted</location>
    </subcellularLocation>
</comment>
<name>A0A0E9Y239_AMBAM</name>
<evidence type="ECO:0000259" key="9">
    <source>
        <dbReference type="SMART" id="SM00093"/>
    </source>
</evidence>
<keyword evidence="3" id="KW-0964">Secreted</keyword>
<evidence type="ECO:0000256" key="2">
    <source>
        <dbReference type="ARBA" id="ARBA00009500"/>
    </source>
</evidence>
<evidence type="ECO:0000313" key="10">
    <source>
        <dbReference type="EMBL" id="JAI08732.1"/>
    </source>
</evidence>
<dbReference type="InterPro" id="IPR042185">
    <property type="entry name" value="Serpin_sf_2"/>
</dbReference>
<keyword evidence="5" id="KW-0722">Serine protease inhibitor</keyword>
<accession>A0A0E9Y239</accession>
<dbReference type="SUPFAM" id="SSF56574">
    <property type="entry name" value="Serpins"/>
    <property type="match status" value="1"/>
</dbReference>
<dbReference type="PANTHER" id="PTHR11461">
    <property type="entry name" value="SERINE PROTEASE INHIBITOR, SERPIN"/>
    <property type="match status" value="1"/>
</dbReference>
<feature type="region of interest" description="Disordered" evidence="8">
    <location>
        <begin position="1"/>
        <end position="43"/>
    </location>
</feature>
<dbReference type="CDD" id="cd00172">
    <property type="entry name" value="serpin"/>
    <property type="match status" value="1"/>
</dbReference>
<dbReference type="InterPro" id="IPR023795">
    <property type="entry name" value="Serpin_CS"/>
</dbReference>
<proteinExistence type="inferred from homology"/>
<dbReference type="PANTHER" id="PTHR11461:SF211">
    <property type="entry name" value="GH10112P-RELATED"/>
    <property type="match status" value="1"/>
</dbReference>
<dbReference type="InterPro" id="IPR000215">
    <property type="entry name" value="Serpin_fam"/>
</dbReference>
<dbReference type="Pfam" id="PF00079">
    <property type="entry name" value="Serpin"/>
    <property type="match status" value="1"/>
</dbReference>
<dbReference type="Gene3D" id="3.30.497.10">
    <property type="entry name" value="Antithrombin, subunit I, domain 2"/>
    <property type="match status" value="1"/>
</dbReference>
<keyword evidence="6" id="KW-0325">Glycoprotein</keyword>
<sequence>MEKGASEQQPRGPRVQPCASGAQRTSAKPSGESEGQENSTVSPEQVAALMPSASAALLAFALELHQKLREVGGSRNVLFSPFLAAGALIALYHGARGRAARHLARLLHLECDAPSAVAYFAHCHERLFASWPNHQRQGFNATHDLALIRDRNLNMLAAYVAALSPWCRTEPDFFEADMGSAAIRMDLWIRALTSFAFREYTVFGFPPTTGRDPVLLVSIAVLFVKGRWRQRFEQSHGDFHESPTKMRAVRVMKRRGRFRVGDCGDLDALALEIPYQDPNKCMVVFLPRMERLATFEHSLTPAKLLCCLANMQEKEVDVTMPVLKLKRHTELAPIVSLLGTPDVFKSRGQLGGISDDKSLFVSTLTHVTVFHANARGGRAVSNEVQSTTSATTAASVAPAEVVKFTVDRPFMFLVMSKDPDAVLLMGSVRKVASRKSKALAVA</sequence>
<protein>
    <submittedName>
        <fullName evidence="10">Serine protease inhibitor</fullName>
    </submittedName>
</protein>